<evidence type="ECO:0000313" key="3">
    <source>
        <dbReference type="Proteomes" id="UP000186029"/>
    </source>
</evidence>
<dbReference type="STRING" id="1797580.A2Z61_00825"/>
<accession>A0A1F5EJY8</accession>
<proteinExistence type="predicted"/>
<dbReference type="Proteomes" id="UP000186029">
    <property type="component" value="Unassembled WGS sequence"/>
</dbReference>
<reference evidence="2 3" key="1">
    <citation type="journal article" date="2016" name="Nat. Commun.">
        <title>Thousands of microbial genomes shed light on interconnected biogeochemical processes in an aquifer system.</title>
        <authorList>
            <person name="Anantharaman K."/>
            <person name="Brown C.T."/>
            <person name="Hug L.A."/>
            <person name="Sharon I."/>
            <person name="Castelle C.J."/>
            <person name="Probst A.J."/>
            <person name="Thomas B.C."/>
            <person name="Singh A."/>
            <person name="Wilkins M.J."/>
            <person name="Karaoz U."/>
            <person name="Brodie E.L."/>
            <person name="Williams K.H."/>
            <person name="Hubbard S.S."/>
            <person name="Banfield J.F."/>
        </authorList>
    </citation>
    <scope>NUCLEOTIDE SEQUENCE [LARGE SCALE GENOMIC DNA]</scope>
</reference>
<feature type="transmembrane region" description="Helical" evidence="1">
    <location>
        <begin position="20"/>
        <end position="45"/>
    </location>
</feature>
<organism evidence="2 3">
    <name type="scientific">Candidatus Campbellbacteria bacterium RIFCSPLOWO2_02_35_12</name>
    <dbReference type="NCBI Taxonomy" id="1797580"/>
    <lineage>
        <taxon>Bacteria</taxon>
        <taxon>Candidatus Campbelliibacteriota</taxon>
    </lineage>
</organism>
<keyword evidence="1" id="KW-0472">Membrane</keyword>
<protein>
    <submittedName>
        <fullName evidence="2">Uncharacterized protein</fullName>
    </submittedName>
</protein>
<evidence type="ECO:0000313" key="2">
    <source>
        <dbReference type="EMBL" id="OGD67506.1"/>
    </source>
</evidence>
<feature type="transmembrane region" description="Helical" evidence="1">
    <location>
        <begin position="81"/>
        <end position="107"/>
    </location>
</feature>
<comment type="caution">
    <text evidence="2">The sequence shown here is derived from an EMBL/GenBank/DDBJ whole genome shotgun (WGS) entry which is preliminary data.</text>
</comment>
<sequence>MKNIAITEKRKRIGAIQMMLMLGVAVMIDIIQIFFLFFFGIGLIVNRFITIFAFMTFFLWFALNGVTFLTGKMSKEKMFRFFGVAFGEFIPIIGSLPLWSFGIYFTIKSVRKEDEIG</sequence>
<feature type="transmembrane region" description="Helical" evidence="1">
    <location>
        <begin position="51"/>
        <end position="69"/>
    </location>
</feature>
<keyword evidence="1" id="KW-0812">Transmembrane</keyword>
<keyword evidence="1" id="KW-1133">Transmembrane helix</keyword>
<evidence type="ECO:0000256" key="1">
    <source>
        <dbReference type="SAM" id="Phobius"/>
    </source>
</evidence>
<dbReference type="EMBL" id="MFAC01000008">
    <property type="protein sequence ID" value="OGD67506.1"/>
    <property type="molecule type" value="Genomic_DNA"/>
</dbReference>
<gene>
    <name evidence="2" type="ORF">A2Z61_00825</name>
</gene>
<dbReference type="AlphaFoldDB" id="A0A1F5EJY8"/>
<name>A0A1F5EJY8_9BACT</name>